<keyword evidence="3" id="KW-1185">Reference proteome</keyword>
<evidence type="ECO:0000256" key="1">
    <source>
        <dbReference type="SAM" id="Phobius"/>
    </source>
</evidence>
<organism evidence="2 3">
    <name type="scientific">Cutibacterium porci</name>
    <dbReference type="NCBI Taxonomy" id="2605781"/>
    <lineage>
        <taxon>Bacteria</taxon>
        <taxon>Bacillati</taxon>
        <taxon>Actinomycetota</taxon>
        <taxon>Actinomycetes</taxon>
        <taxon>Propionibacteriales</taxon>
        <taxon>Propionibacteriaceae</taxon>
        <taxon>Cutibacterium</taxon>
    </lineage>
</organism>
<sequence length="85" mass="9442">MGQMASTLVTGIATVVAALLTALPALTHRSRKIQRRQAAQIDQLEEWVYATRAEIRRHNLSLPDSVPVISLPDLPDWMIDAAHDE</sequence>
<dbReference type="Proteomes" id="UP000466104">
    <property type="component" value="Unassembled WGS sequence"/>
</dbReference>
<evidence type="ECO:0000313" key="3">
    <source>
        <dbReference type="Proteomes" id="UP000466104"/>
    </source>
</evidence>
<dbReference type="EMBL" id="VUMG01000002">
    <property type="protein sequence ID" value="MSS45283.1"/>
    <property type="molecule type" value="Genomic_DNA"/>
</dbReference>
<reference evidence="2 3" key="1">
    <citation type="submission" date="2019-08" db="EMBL/GenBank/DDBJ databases">
        <title>In-depth cultivation of the pig gut microbiome towards novel bacterial diversity and tailored functional studies.</title>
        <authorList>
            <person name="Wylensek D."/>
            <person name="Hitch T.C.A."/>
            <person name="Clavel T."/>
        </authorList>
    </citation>
    <scope>NUCLEOTIDE SEQUENCE [LARGE SCALE GENOMIC DNA]</scope>
    <source>
        <strain evidence="2 3">WCA-380-WT-3A</strain>
    </source>
</reference>
<keyword evidence="1" id="KW-1133">Transmembrane helix</keyword>
<evidence type="ECO:0000313" key="2">
    <source>
        <dbReference type="EMBL" id="MSS45283.1"/>
    </source>
</evidence>
<comment type="caution">
    <text evidence="2">The sequence shown here is derived from an EMBL/GenBank/DDBJ whole genome shotgun (WGS) entry which is preliminary data.</text>
</comment>
<gene>
    <name evidence="2" type="ORF">FYJ43_04325</name>
</gene>
<evidence type="ECO:0008006" key="4">
    <source>
        <dbReference type="Google" id="ProtNLM"/>
    </source>
</evidence>
<name>A0A7K0J5U8_9ACTN</name>
<keyword evidence="1" id="KW-0472">Membrane</keyword>
<proteinExistence type="predicted"/>
<protein>
    <recommendedName>
        <fullName evidence="4">Minor tail protein</fullName>
    </recommendedName>
</protein>
<dbReference type="AlphaFoldDB" id="A0A7K0J5U8"/>
<dbReference type="RefSeq" id="WP_154562386.1">
    <property type="nucleotide sequence ID" value="NZ_VUMG01000002.1"/>
</dbReference>
<keyword evidence="1" id="KW-0812">Transmembrane</keyword>
<feature type="transmembrane region" description="Helical" evidence="1">
    <location>
        <begin position="6"/>
        <end position="26"/>
    </location>
</feature>
<accession>A0A7K0J5U8</accession>